<dbReference type="AlphaFoldDB" id="A0AAU7BPB1"/>
<name>A0AAU7BPB1_9FLAO</name>
<feature type="domain" description="FAS1" evidence="2">
    <location>
        <begin position="325"/>
        <end position="463"/>
    </location>
</feature>
<dbReference type="InterPro" id="IPR050904">
    <property type="entry name" value="Adhesion/Biosynth-related"/>
</dbReference>
<organism evidence="3">
    <name type="scientific">Pontimicrobium sp. SW4</name>
    <dbReference type="NCBI Taxonomy" id="3153519"/>
    <lineage>
        <taxon>Bacteria</taxon>
        <taxon>Pseudomonadati</taxon>
        <taxon>Bacteroidota</taxon>
        <taxon>Flavobacteriia</taxon>
        <taxon>Flavobacteriales</taxon>
        <taxon>Flavobacteriaceae</taxon>
        <taxon>Pontimicrobium</taxon>
    </lineage>
</organism>
<gene>
    <name evidence="3" type="ORF">ABGB03_09760</name>
</gene>
<feature type="domain" description="FAS1" evidence="2">
    <location>
        <begin position="465"/>
        <end position="597"/>
    </location>
</feature>
<reference evidence="3" key="1">
    <citation type="submission" date="2024-05" db="EMBL/GenBank/DDBJ databases">
        <title>Pontimicrobium maritimus sp. nov., isolated form sea water.</title>
        <authorList>
            <person name="Muhammad N."/>
            <person name="Vuong T.Q."/>
            <person name="Han H.L."/>
            <person name="Kim S.-G."/>
        </authorList>
    </citation>
    <scope>NUCLEOTIDE SEQUENCE</scope>
    <source>
        <strain evidence="3">SW4</strain>
    </source>
</reference>
<dbReference type="SMART" id="SM00554">
    <property type="entry name" value="FAS1"/>
    <property type="match status" value="5"/>
</dbReference>
<feature type="domain" description="FAS1" evidence="2">
    <location>
        <begin position="599"/>
        <end position="744"/>
    </location>
</feature>
<dbReference type="Pfam" id="PF02469">
    <property type="entry name" value="Fasciclin"/>
    <property type="match status" value="5"/>
</dbReference>
<accession>A0AAU7BPB1</accession>
<protein>
    <submittedName>
        <fullName evidence="3">Fasciclin domain-containing protein</fullName>
    </submittedName>
</protein>
<proteinExistence type="predicted"/>
<evidence type="ECO:0000313" key="3">
    <source>
        <dbReference type="EMBL" id="XBG60139.1"/>
    </source>
</evidence>
<feature type="domain" description="FAS1" evidence="2">
    <location>
        <begin position="35"/>
        <end position="174"/>
    </location>
</feature>
<dbReference type="SUPFAM" id="SSF82153">
    <property type="entry name" value="FAS1 domain"/>
    <property type="match status" value="5"/>
</dbReference>
<feature type="domain" description="FAS1" evidence="2">
    <location>
        <begin position="176"/>
        <end position="321"/>
    </location>
</feature>
<evidence type="ECO:0000259" key="2">
    <source>
        <dbReference type="PROSITE" id="PS50213"/>
    </source>
</evidence>
<dbReference type="EMBL" id="CP157199">
    <property type="protein sequence ID" value="XBG60139.1"/>
    <property type="molecule type" value="Genomic_DNA"/>
</dbReference>
<dbReference type="Gene3D" id="2.30.180.10">
    <property type="entry name" value="FAS1 domain"/>
    <property type="match status" value="5"/>
</dbReference>
<dbReference type="PANTHER" id="PTHR10900:SF77">
    <property type="entry name" value="FI19380P1"/>
    <property type="match status" value="1"/>
</dbReference>
<dbReference type="PROSITE" id="PS50213">
    <property type="entry name" value="FAS1"/>
    <property type="match status" value="5"/>
</dbReference>
<feature type="signal peptide" evidence="1">
    <location>
        <begin position="1"/>
        <end position="25"/>
    </location>
</feature>
<dbReference type="InterPro" id="IPR000782">
    <property type="entry name" value="FAS1_domain"/>
</dbReference>
<feature type="chain" id="PRO_5043884967" evidence="1">
    <location>
        <begin position="26"/>
        <end position="749"/>
    </location>
</feature>
<evidence type="ECO:0000256" key="1">
    <source>
        <dbReference type="SAM" id="SignalP"/>
    </source>
</evidence>
<dbReference type="PROSITE" id="PS51257">
    <property type="entry name" value="PROKAR_LIPOPROTEIN"/>
    <property type="match status" value="1"/>
</dbReference>
<dbReference type="FunFam" id="2.30.180.10:FF:000032">
    <property type="entry name" value="Fasciclin domain-containing protein, putative"/>
    <property type="match status" value="2"/>
</dbReference>
<dbReference type="PANTHER" id="PTHR10900">
    <property type="entry name" value="PERIOSTIN-RELATED"/>
    <property type="match status" value="1"/>
</dbReference>
<keyword evidence="1" id="KW-0732">Signal</keyword>
<dbReference type="InterPro" id="IPR036378">
    <property type="entry name" value="FAS1_dom_sf"/>
</dbReference>
<dbReference type="GO" id="GO:0005615">
    <property type="term" value="C:extracellular space"/>
    <property type="evidence" value="ECO:0007669"/>
    <property type="project" value="TreeGrafter"/>
</dbReference>
<sequence>MKTFKKINVLLIALFASIIFTSCNKDDDNPEVIRTLNIVGIASETPELSILVDALLAADGNLPEALSGGPFTVFAPTNDAFAAFLSANGFSSLSDVPTDVLTQILLNHVIQGELRSSDLSTSYSKTMARETTTGENISIYIDTSAGVTLNGVSDVTTANVEASNGVIHIVDAVIGLPTVVDFALADQTFSTLVSALTRDDLTFDFVGTLSTPAGTAPAPFTVFAPTNNAFGDLLTELGASGLGDIDEPTLKATLNLHAIAGANVRSSALTDNMTISTLGGDVTGNVTGGATITDVNGRVSNIVVVDVQAANGVIHVIDKVILPQQPSIAGIAIDTPELSILVDALSKAGLVQTMSYPGDYTVFAPTNTAFMNFLSANGFASLDDVPVNVLTQVLLNHVVSGGVMSTELTTTYINTLATKSGSNLNLSMFVDTSSGVTLNGVSNVSTPDIEATNGIIHIVDAVIGLPTIVDHAVANPNFSSLVGSLTSYGTTFTDLLSTPGDFTVFAPDNTAFGAFTNPNSNSLDQILSNHVIPGATAMSSGLENMYINTAATFNGTMDYLSMYINTDSGVSINGNSSVTAADVVASNGVIHAVDAVIDLPTVVDFAVADPTFTTLVAALTRDDLTFDYVSTLSTNIGTSPAPFTVFAPTNDAFGSLLTELGATSLGDIDEPTLKATLDHHAVATANVRAEDLMDDMTVGTLGGDITANVTGGATLTDSNGRVSNIVKVNVQAANGVIHVIDKVVLPNLD</sequence>
<dbReference type="RefSeq" id="WP_347922326.1">
    <property type="nucleotide sequence ID" value="NZ_CP157199.1"/>
</dbReference>